<keyword evidence="3" id="KW-0539">Nucleus</keyword>
<evidence type="ECO:0000256" key="2">
    <source>
        <dbReference type="ARBA" id="ARBA00022723"/>
    </source>
</evidence>
<evidence type="ECO:0000256" key="3">
    <source>
        <dbReference type="ARBA" id="ARBA00023242"/>
    </source>
</evidence>
<feature type="compositionally biased region" description="Polar residues" evidence="4">
    <location>
        <begin position="814"/>
        <end position="834"/>
    </location>
</feature>
<organism evidence="6 7">
    <name type="scientific">Ramalina farinacea</name>
    <dbReference type="NCBI Taxonomy" id="258253"/>
    <lineage>
        <taxon>Eukaryota</taxon>
        <taxon>Fungi</taxon>
        <taxon>Dikarya</taxon>
        <taxon>Ascomycota</taxon>
        <taxon>Pezizomycotina</taxon>
        <taxon>Lecanoromycetes</taxon>
        <taxon>OSLEUM clade</taxon>
        <taxon>Lecanoromycetidae</taxon>
        <taxon>Lecanorales</taxon>
        <taxon>Lecanorineae</taxon>
        <taxon>Ramalinaceae</taxon>
        <taxon>Ramalina</taxon>
    </lineage>
</organism>
<dbReference type="EMBL" id="JAPUFD010000010">
    <property type="protein sequence ID" value="MDI1489744.1"/>
    <property type="molecule type" value="Genomic_DNA"/>
</dbReference>
<dbReference type="Pfam" id="PF04082">
    <property type="entry name" value="Fungal_trans"/>
    <property type="match status" value="1"/>
</dbReference>
<comment type="caution">
    <text evidence="6">The sequence shown here is derived from an EMBL/GenBank/DDBJ whole genome shotgun (WGS) entry which is preliminary data.</text>
</comment>
<dbReference type="Proteomes" id="UP001161017">
    <property type="component" value="Unassembled WGS sequence"/>
</dbReference>
<accession>A0AA43QQA3</accession>
<feature type="region of interest" description="Disordered" evidence="4">
    <location>
        <begin position="774"/>
        <end position="849"/>
    </location>
</feature>
<evidence type="ECO:0000313" key="6">
    <source>
        <dbReference type="EMBL" id="MDI1489744.1"/>
    </source>
</evidence>
<dbReference type="GO" id="GO:0003677">
    <property type="term" value="F:DNA binding"/>
    <property type="evidence" value="ECO:0007669"/>
    <property type="project" value="InterPro"/>
</dbReference>
<comment type="subcellular location">
    <subcellularLocation>
        <location evidence="1">Nucleus</location>
    </subcellularLocation>
</comment>
<dbReference type="PROSITE" id="PS50048">
    <property type="entry name" value="ZN2_CY6_FUNGAL_2"/>
    <property type="match status" value="1"/>
</dbReference>
<dbReference type="CDD" id="cd00067">
    <property type="entry name" value="GAL4"/>
    <property type="match status" value="1"/>
</dbReference>
<feature type="region of interest" description="Disordered" evidence="4">
    <location>
        <begin position="637"/>
        <end position="713"/>
    </location>
</feature>
<dbReference type="GO" id="GO:0008270">
    <property type="term" value="F:zinc ion binding"/>
    <property type="evidence" value="ECO:0007669"/>
    <property type="project" value="InterPro"/>
</dbReference>
<feature type="compositionally biased region" description="Basic residues" evidence="4">
    <location>
        <begin position="669"/>
        <end position="679"/>
    </location>
</feature>
<feature type="compositionally biased region" description="Polar residues" evidence="4">
    <location>
        <begin position="693"/>
        <end position="713"/>
    </location>
</feature>
<feature type="compositionally biased region" description="Basic and acidic residues" evidence="4">
    <location>
        <begin position="638"/>
        <end position="656"/>
    </location>
</feature>
<dbReference type="PANTHER" id="PTHR31001">
    <property type="entry name" value="UNCHARACTERIZED TRANSCRIPTIONAL REGULATORY PROTEIN"/>
    <property type="match status" value="1"/>
</dbReference>
<feature type="domain" description="Zn(2)-C6 fungal-type" evidence="5">
    <location>
        <begin position="20"/>
        <end position="49"/>
    </location>
</feature>
<dbReference type="SMART" id="SM00066">
    <property type="entry name" value="GAL4"/>
    <property type="match status" value="1"/>
</dbReference>
<feature type="compositionally biased region" description="Polar residues" evidence="4">
    <location>
        <begin position="774"/>
        <end position="787"/>
    </location>
</feature>
<protein>
    <recommendedName>
        <fullName evidence="5">Zn(2)-C6 fungal-type domain-containing protein</fullName>
    </recommendedName>
</protein>
<dbReference type="InterPro" id="IPR036864">
    <property type="entry name" value="Zn2-C6_fun-type_DNA-bd_sf"/>
</dbReference>
<dbReference type="SUPFAM" id="SSF57701">
    <property type="entry name" value="Zn2/Cys6 DNA-binding domain"/>
    <property type="match status" value="1"/>
</dbReference>
<dbReference type="Gene3D" id="4.10.240.10">
    <property type="entry name" value="Zn(2)-C6 fungal-type DNA-binding domain"/>
    <property type="match status" value="1"/>
</dbReference>
<dbReference type="CDD" id="cd12148">
    <property type="entry name" value="fungal_TF_MHR"/>
    <property type="match status" value="1"/>
</dbReference>
<proteinExistence type="predicted"/>
<reference evidence="6" key="1">
    <citation type="journal article" date="2023" name="Genome Biol. Evol.">
        <title>First Whole Genome Sequence and Flow Cytometry Genome Size Data for the Lichen-Forming Fungus Ramalina farinacea (Ascomycota).</title>
        <authorList>
            <person name="Llewellyn T."/>
            <person name="Mian S."/>
            <person name="Hill R."/>
            <person name="Leitch I.J."/>
            <person name="Gaya E."/>
        </authorList>
    </citation>
    <scope>NUCLEOTIDE SEQUENCE</scope>
    <source>
        <strain evidence="6">LIQ254RAFAR</strain>
    </source>
</reference>
<evidence type="ECO:0000313" key="7">
    <source>
        <dbReference type="Proteomes" id="UP001161017"/>
    </source>
</evidence>
<keyword evidence="7" id="KW-1185">Reference proteome</keyword>
<dbReference type="GO" id="GO:0005634">
    <property type="term" value="C:nucleus"/>
    <property type="evidence" value="ECO:0007669"/>
    <property type="project" value="UniProtKB-SubCell"/>
</dbReference>
<dbReference type="PANTHER" id="PTHR31001:SF40">
    <property type="entry name" value="ZN(II)2CYS6 TRANSCRIPTION FACTOR (EUROFUNG)"/>
    <property type="match status" value="1"/>
</dbReference>
<feature type="compositionally biased region" description="Polar residues" evidence="4">
    <location>
        <begin position="657"/>
        <end position="668"/>
    </location>
</feature>
<dbReference type="GO" id="GO:0000981">
    <property type="term" value="F:DNA-binding transcription factor activity, RNA polymerase II-specific"/>
    <property type="evidence" value="ECO:0007669"/>
    <property type="project" value="InterPro"/>
</dbReference>
<keyword evidence="2" id="KW-0479">Metal-binding</keyword>
<gene>
    <name evidence="6" type="ORF">OHK93_000942</name>
</gene>
<evidence type="ECO:0000256" key="1">
    <source>
        <dbReference type="ARBA" id="ARBA00004123"/>
    </source>
</evidence>
<dbReference type="InterPro" id="IPR001138">
    <property type="entry name" value="Zn2Cys6_DnaBD"/>
</dbReference>
<dbReference type="InterPro" id="IPR007219">
    <property type="entry name" value="XnlR_reg_dom"/>
</dbReference>
<name>A0AA43QQA3_9LECA</name>
<dbReference type="SMART" id="SM00906">
    <property type="entry name" value="Fungal_trans"/>
    <property type="match status" value="1"/>
</dbReference>
<evidence type="ECO:0000259" key="5">
    <source>
        <dbReference type="PROSITE" id="PS50048"/>
    </source>
</evidence>
<sequence>MQRPAPAKKVKQKRNRVITACFDCRERKAGCDRKKPICSRCSDGRPCIYLDPPNHALINGERQKVAALSADIKEKVTRLYSQCQGDSRDDGDASDYEGLEASPLVADSASYDDDADETQVTDLGFRIGKLHLTDRVGGQFRPGMAHELRMLLNGASHQPEWAEEQAAYPIPPEVIETDLTTPTASFLKPSPSYMAPNLSMLSGLSGDDSIENMPPLSIASRILQQYWSSVHPVARILHRPSFERRWQTFAYDLQTKTRPAKSLLAIVFSVLFSGITAMPPGTIDREFGEDQYLWQQKLKTGTEQALVQAQMLQTAKLETLQAFVAYLVVLCRSEISRIHSSLVAAAIRSAECNGLHCDGEERGYNAIETHVRRLIWFNLCFLDIRVTEAQGPRPMIRAEDYTTKFPANVNDDEITSTGHPESKDAHWSEMTVPLIRFRCNEFIRSIWVNRRLLMTKGISVTPIINSIESFRLEWSLKYAPANPDDPLQRYGICMLDMQTLRTYAMVLNIFHIHPKLRMPDRLVSILIENGVKTMDKVIELETSPDYAPWRWYAGALQQHHYALLMATEIIMNPRRKESNRIWRGLDYVFEPPPLPPIAKARWVIAQASWKMEVYTGKRQLRVPKNLEENLNEALKLSSVEKARSDRQSSASTDDRSPSTILSTKSAQSLKKRASTKKPSGRTGGSKKGDASSESKSPSTISAGSHPSPTTPQKQLMDVDWSVLNSYFPPDQFSGDLDVPFDAWSSLLRRASEPIANEHDISGMEATLQYTTPYSNNGHGYGQPSQLGPNAWGDYWQQGNPPPQQSMPQSVQQQYETSYPISHSLEQGPNASWNSLGPVKPGQQTTHPPSVHWSTAYAQEQPQYNSSYQQPQQLPNQWSDSHLVSALLEHEENLEYVQSLSLGSDDAITPEEPKTSPDKIVHLLTKYPNLKAKAEQVMKASDWVEAEVTFPSDEDWTEFPHLFPTGDSGYAEDIMYFLMSLSPNLKLLRLLTLYEETHFEPLRYVINTLTSGRSHDAVPSCHLREVRLHNPQMAQWCEILSDNVSLEVFKAQNAIDTTSDEIYDTNPSRQHPSLHTIVFQTSAVSATTFHRLLQQAKFLRSFTYRYKDPGEGPQWEPHQTLTILRDTASDRLVHLDMTHAGRELSPQYTFAGLQSNIGLLRGFKVLRTLRLESILLFHAKIKDGSPLAKSSFSTKKDPPKVSLEMDPLEMQQLRYILPDSAAKVSLVGNLYKADAVVTTRGLARVKGRAPAFSELVLEGIHSRRTEEMRRAIRAECDNAKVSLRIFPPRLDAPPETWWDARS</sequence>
<dbReference type="GO" id="GO:0006351">
    <property type="term" value="P:DNA-templated transcription"/>
    <property type="evidence" value="ECO:0007669"/>
    <property type="project" value="InterPro"/>
</dbReference>
<dbReference type="InterPro" id="IPR050613">
    <property type="entry name" value="Sec_Metabolite_Reg"/>
</dbReference>
<evidence type="ECO:0000256" key="4">
    <source>
        <dbReference type="SAM" id="MobiDB-lite"/>
    </source>
</evidence>